<evidence type="ECO:0000313" key="2">
    <source>
        <dbReference type="EMBL" id="RVW18881.1"/>
    </source>
</evidence>
<dbReference type="EMBL" id="QGNW01002509">
    <property type="protein sequence ID" value="RVW18881.1"/>
    <property type="molecule type" value="Genomic_DNA"/>
</dbReference>
<dbReference type="AlphaFoldDB" id="A0A438C6L5"/>
<organism evidence="2 3">
    <name type="scientific">Vitis vinifera</name>
    <name type="common">Grape</name>
    <dbReference type="NCBI Taxonomy" id="29760"/>
    <lineage>
        <taxon>Eukaryota</taxon>
        <taxon>Viridiplantae</taxon>
        <taxon>Streptophyta</taxon>
        <taxon>Embryophyta</taxon>
        <taxon>Tracheophyta</taxon>
        <taxon>Spermatophyta</taxon>
        <taxon>Magnoliopsida</taxon>
        <taxon>eudicotyledons</taxon>
        <taxon>Gunneridae</taxon>
        <taxon>Pentapetalae</taxon>
        <taxon>rosids</taxon>
        <taxon>Vitales</taxon>
        <taxon>Vitaceae</taxon>
        <taxon>Viteae</taxon>
        <taxon>Vitis</taxon>
    </lineage>
</organism>
<sequence>MSLEDVIIHIRIEEQNHNRDKVDKAKELSSKANVLEEKPKPKNNSLDTMLLNAAIGRELKYQFEGKPGRVRDDCNNSLIQGEHGH</sequence>
<evidence type="ECO:0000313" key="3">
    <source>
        <dbReference type="Proteomes" id="UP000288805"/>
    </source>
</evidence>
<name>A0A438C6L5_VITVI</name>
<reference evidence="2 3" key="1">
    <citation type="journal article" date="2018" name="PLoS Genet.">
        <title>Population sequencing reveals clonal diversity and ancestral inbreeding in the grapevine cultivar Chardonnay.</title>
        <authorList>
            <person name="Roach M.J."/>
            <person name="Johnson D.L."/>
            <person name="Bohlmann J."/>
            <person name="van Vuuren H.J."/>
            <person name="Jones S.J."/>
            <person name="Pretorius I.S."/>
            <person name="Schmidt S.A."/>
            <person name="Borneman A.R."/>
        </authorList>
    </citation>
    <scope>NUCLEOTIDE SEQUENCE [LARGE SCALE GENOMIC DNA]</scope>
    <source>
        <strain evidence="3">cv. Chardonnay</strain>
        <tissue evidence="2">Leaf</tissue>
    </source>
</reference>
<gene>
    <name evidence="2" type="ORF">CK203_103845</name>
</gene>
<comment type="caution">
    <text evidence="2">The sequence shown here is derived from an EMBL/GenBank/DDBJ whole genome shotgun (WGS) entry which is preliminary data.</text>
</comment>
<protein>
    <submittedName>
        <fullName evidence="2">Uncharacterized protein</fullName>
    </submittedName>
</protein>
<proteinExistence type="predicted"/>
<evidence type="ECO:0000256" key="1">
    <source>
        <dbReference type="SAM" id="MobiDB-lite"/>
    </source>
</evidence>
<feature type="compositionally biased region" description="Basic and acidic residues" evidence="1">
    <location>
        <begin position="21"/>
        <end position="40"/>
    </location>
</feature>
<accession>A0A438C6L5</accession>
<feature type="region of interest" description="Disordered" evidence="1">
    <location>
        <begin position="66"/>
        <end position="85"/>
    </location>
</feature>
<feature type="region of interest" description="Disordered" evidence="1">
    <location>
        <begin position="21"/>
        <end position="45"/>
    </location>
</feature>
<dbReference type="Proteomes" id="UP000288805">
    <property type="component" value="Unassembled WGS sequence"/>
</dbReference>